<feature type="domain" description="DUF7682" evidence="1">
    <location>
        <begin position="1"/>
        <end position="22"/>
    </location>
</feature>
<dbReference type="RefSeq" id="WP_143262274.1">
    <property type="nucleotide sequence ID" value="NZ_JANLBS010000062.1"/>
</dbReference>
<name>A0ABD4UET1_9BURK</name>
<dbReference type="EMBL" id="JYMX02000010">
    <property type="protein sequence ID" value="MCW3712679.1"/>
    <property type="molecule type" value="Genomic_DNA"/>
</dbReference>
<accession>A0ABD4UET1</accession>
<proteinExistence type="predicted"/>
<dbReference type="AlphaFoldDB" id="A0ABD4UET1"/>
<organism evidence="3 4">
    <name type="scientific">Burkholderia cenocepacia</name>
    <dbReference type="NCBI Taxonomy" id="95486"/>
    <lineage>
        <taxon>Bacteria</taxon>
        <taxon>Pseudomonadati</taxon>
        <taxon>Pseudomonadota</taxon>
        <taxon>Betaproteobacteria</taxon>
        <taxon>Burkholderiales</taxon>
        <taxon>Burkholderiaceae</taxon>
        <taxon>Burkholderia</taxon>
        <taxon>Burkholderia cepacia complex</taxon>
    </lineage>
</organism>
<dbReference type="Pfam" id="PF24732">
    <property type="entry name" value="ParE_like"/>
    <property type="match status" value="1"/>
</dbReference>
<protein>
    <submittedName>
        <fullName evidence="3">Uncharacterized protein</fullName>
    </submittedName>
</protein>
<evidence type="ECO:0000313" key="4">
    <source>
        <dbReference type="Proteomes" id="UP000191686"/>
    </source>
</evidence>
<dbReference type="InterPro" id="IPR056099">
    <property type="entry name" value="DUF7682"/>
</dbReference>
<comment type="caution">
    <text evidence="3">The sequence shown here is derived from an EMBL/GenBank/DDBJ whole genome shotgun (WGS) entry which is preliminary data.</text>
</comment>
<sequence>MKKRFECGHSGLGKFCHRCANEARPALMAAKAAESRRVRHAEAVAMAAAEVAARRAAIADESRRAAEKAAAHRSKLVAAAANAPIDLSPAMHLPAVLERALEVLGRLKQGAHPLTLGGKMLTSRRGDFSIPLGLRYRLLVDAASLKPLKFLSHENYNLLV</sequence>
<feature type="domain" description="ParE-like toxin" evidence="2">
    <location>
        <begin position="95"/>
        <end position="157"/>
    </location>
</feature>
<reference evidence="3 4" key="1">
    <citation type="journal article" date="2017" name="Front. Microbiol.">
        <title>Genomics reveals a unique clone of Burkholderia cenocepacia harbouring an actively excising novel genomic island.</title>
        <authorList>
            <person name="Patil P."/>
            <person name="Mali S."/>
            <person name="Midha S."/>
            <person name="Gautam V."/>
            <person name="Dash L."/>
            <person name="Kumar S."/>
            <person name="Shastri J."/>
            <person name="Singhal L."/>
            <person name="Patil P.B."/>
        </authorList>
    </citation>
    <scope>NUCLEOTIDE SEQUENCE [LARGE SCALE GENOMIC DNA]</scope>
    <source>
        <strain evidence="3 4">BC-19</strain>
    </source>
</reference>
<evidence type="ECO:0000259" key="2">
    <source>
        <dbReference type="Pfam" id="PF24732"/>
    </source>
</evidence>
<dbReference type="InterPro" id="IPR056925">
    <property type="entry name" value="ParE-like"/>
</dbReference>
<dbReference type="Proteomes" id="UP000191686">
    <property type="component" value="Unassembled WGS sequence"/>
</dbReference>
<dbReference type="Pfam" id="PF24730">
    <property type="entry name" value="DUF7682"/>
    <property type="match status" value="1"/>
</dbReference>
<reference evidence="3 4" key="2">
    <citation type="journal article" date="2017" name="Front. Microbiol.">
        <title>Genomics Reveals a Unique Clone of Burkholderia cenocepacia Harboring an Actively Excising Novel Genomic Island.</title>
        <authorList>
            <person name="Patil P.P."/>
            <person name="Mali S."/>
            <person name="Midha S."/>
            <person name="Gautam V."/>
            <person name="Dash L."/>
            <person name="Kumar S."/>
            <person name="Shastri J."/>
            <person name="Singhal L."/>
            <person name="Patil P.B."/>
        </authorList>
    </citation>
    <scope>NUCLEOTIDE SEQUENCE [LARGE SCALE GENOMIC DNA]</scope>
    <source>
        <strain evidence="3 4">BC-19</strain>
    </source>
</reference>
<evidence type="ECO:0000259" key="1">
    <source>
        <dbReference type="Pfam" id="PF24730"/>
    </source>
</evidence>
<evidence type="ECO:0000313" key="3">
    <source>
        <dbReference type="EMBL" id="MCW3712679.1"/>
    </source>
</evidence>
<gene>
    <name evidence="3" type="ORF">UE95_015425</name>
</gene>